<evidence type="ECO:0000313" key="2">
    <source>
        <dbReference type="Proteomes" id="UP000326780"/>
    </source>
</evidence>
<protein>
    <submittedName>
        <fullName evidence="1">AlpA family phage regulatory protein</fullName>
    </submittedName>
</protein>
<proteinExistence type="predicted"/>
<dbReference type="Pfam" id="PF05930">
    <property type="entry name" value="Phage_AlpA"/>
    <property type="match status" value="1"/>
</dbReference>
<dbReference type="Gene3D" id="1.10.238.160">
    <property type="match status" value="1"/>
</dbReference>
<dbReference type="AlphaFoldDB" id="A0A5Q0MFU8"/>
<gene>
    <name evidence="1" type="ORF">GFK26_12645</name>
</gene>
<evidence type="ECO:0000313" key="1">
    <source>
        <dbReference type="EMBL" id="QFZ87584.1"/>
    </source>
</evidence>
<dbReference type="Proteomes" id="UP000326780">
    <property type="component" value="Chromosome"/>
</dbReference>
<dbReference type="InterPro" id="IPR010260">
    <property type="entry name" value="AlpA"/>
</dbReference>
<sequence>MRKKEVLHVTGISNSTFYALIRNGEIKPGVPIGPRIKAWPAEEIQAFIDSCIAARDMGGAK</sequence>
<organism evidence="1 2">
    <name type="scientific">Variovorax paradoxus</name>
    <dbReference type="NCBI Taxonomy" id="34073"/>
    <lineage>
        <taxon>Bacteria</taxon>
        <taxon>Pseudomonadati</taxon>
        <taxon>Pseudomonadota</taxon>
        <taxon>Betaproteobacteria</taxon>
        <taxon>Burkholderiales</taxon>
        <taxon>Comamonadaceae</taxon>
        <taxon>Variovorax</taxon>
    </lineage>
</organism>
<reference evidence="1 2" key="1">
    <citation type="submission" date="2019-10" db="EMBL/GenBank/DDBJ databases">
        <title>Complete genome sequence of Variovorax paradoxus 5C-2.</title>
        <authorList>
            <person name="Gogoleva N.E."/>
            <person name="Balkin A.S."/>
        </authorList>
    </citation>
    <scope>NUCLEOTIDE SEQUENCE [LARGE SCALE GENOMIC DNA]</scope>
    <source>
        <strain evidence="1 2">5C-2</strain>
    </source>
</reference>
<dbReference type="EMBL" id="CP045644">
    <property type="protein sequence ID" value="QFZ87584.1"/>
    <property type="molecule type" value="Genomic_DNA"/>
</dbReference>
<accession>A0A5Q0MFU8</accession>
<name>A0A5Q0MFU8_VARPD</name>